<sequence>MNKPKLPKVKEYADSLFVDGKGIPYVVMKPNGDTTTKVKVEGEHVKVTVTFLAKSYCLEPYKRVHGNHYKFKKPSKLKHLFSELNSKLRELIHSKGSLFS</sequence>
<gene>
    <name evidence="1" type="ORF">KSL82_08850</name>
</gene>
<dbReference type="Proteomes" id="UP001196248">
    <property type="component" value="Unassembled WGS sequence"/>
</dbReference>
<dbReference type="EMBL" id="JAHPJJ010000024">
    <property type="protein sequence ID" value="MBU9695988.1"/>
    <property type="molecule type" value="Genomic_DNA"/>
</dbReference>
<proteinExistence type="predicted"/>
<comment type="caution">
    <text evidence="1">The sequence shown here is derived from an EMBL/GenBank/DDBJ whole genome shotgun (WGS) entry which is preliminary data.</text>
</comment>
<protein>
    <submittedName>
        <fullName evidence="1">Uncharacterized protein</fullName>
    </submittedName>
</protein>
<dbReference type="RefSeq" id="WP_216972428.1">
    <property type="nucleotide sequence ID" value="NZ_JAHPJJ010000024.1"/>
</dbReference>
<reference evidence="1 2" key="1">
    <citation type="submission" date="2021-06" db="EMBL/GenBank/DDBJ databases">
        <title>Limosilactobacillus angelus sp. nov., isolated from the human vagina.</title>
        <authorList>
            <person name="Chen Y.-S."/>
        </authorList>
    </citation>
    <scope>NUCLEOTIDE SEQUENCE [LARGE SCALE GENOMIC DNA]</scope>
    <source>
        <strain evidence="1 2">P5L02</strain>
    </source>
</reference>
<accession>A0ABS6IXD1</accession>
<keyword evidence="2" id="KW-1185">Reference proteome</keyword>
<organism evidence="1 2">
    <name type="scientific">Limosilactobacillus portuensis</name>
    <dbReference type="NCBI Taxonomy" id="2742601"/>
    <lineage>
        <taxon>Bacteria</taxon>
        <taxon>Bacillati</taxon>
        <taxon>Bacillota</taxon>
        <taxon>Bacilli</taxon>
        <taxon>Lactobacillales</taxon>
        <taxon>Lactobacillaceae</taxon>
        <taxon>Limosilactobacillus</taxon>
    </lineage>
</organism>
<evidence type="ECO:0000313" key="1">
    <source>
        <dbReference type="EMBL" id="MBU9695988.1"/>
    </source>
</evidence>
<name>A0ABS6IXD1_9LACO</name>
<evidence type="ECO:0000313" key="2">
    <source>
        <dbReference type="Proteomes" id="UP001196248"/>
    </source>
</evidence>